<reference evidence="3 4" key="1">
    <citation type="submission" date="2019-02" db="EMBL/GenBank/DDBJ databases">
        <title>Deep-cultivation of Planctomycetes and their phenomic and genomic characterization uncovers novel biology.</title>
        <authorList>
            <person name="Wiegand S."/>
            <person name="Jogler M."/>
            <person name="Boedeker C."/>
            <person name="Pinto D."/>
            <person name="Vollmers J."/>
            <person name="Rivas-Marin E."/>
            <person name="Kohn T."/>
            <person name="Peeters S.H."/>
            <person name="Heuer A."/>
            <person name="Rast P."/>
            <person name="Oberbeckmann S."/>
            <person name="Bunk B."/>
            <person name="Jeske O."/>
            <person name="Meyerdierks A."/>
            <person name="Storesund J.E."/>
            <person name="Kallscheuer N."/>
            <person name="Luecker S."/>
            <person name="Lage O.M."/>
            <person name="Pohl T."/>
            <person name="Merkel B.J."/>
            <person name="Hornburger P."/>
            <person name="Mueller R.-W."/>
            <person name="Bruemmer F."/>
            <person name="Labrenz M."/>
            <person name="Spormann A.M."/>
            <person name="Op den Camp H."/>
            <person name="Overmann J."/>
            <person name="Amann R."/>
            <person name="Jetten M.S.M."/>
            <person name="Mascher T."/>
            <person name="Medema M.H."/>
            <person name="Devos D.P."/>
            <person name="Kaster A.-K."/>
            <person name="Ovreas L."/>
            <person name="Rohde M."/>
            <person name="Galperin M.Y."/>
            <person name="Jogler C."/>
        </authorList>
    </citation>
    <scope>NUCLEOTIDE SEQUENCE [LARGE SCALE GENOMIC DNA]</scope>
    <source>
        <strain evidence="3 4">Mal33</strain>
    </source>
</reference>
<evidence type="ECO:0000313" key="4">
    <source>
        <dbReference type="Proteomes" id="UP000316770"/>
    </source>
</evidence>
<accession>A0A518J083</accession>
<feature type="modified residue" description="4-aspartylphosphate" evidence="1">
    <location>
        <position position="56"/>
    </location>
</feature>
<evidence type="ECO:0000256" key="1">
    <source>
        <dbReference type="PROSITE-ProRule" id="PRU00169"/>
    </source>
</evidence>
<dbReference type="InterPro" id="IPR011006">
    <property type="entry name" value="CheY-like_superfamily"/>
</dbReference>
<feature type="domain" description="Response regulatory" evidence="2">
    <location>
        <begin position="6"/>
        <end position="117"/>
    </location>
</feature>
<dbReference type="AlphaFoldDB" id="A0A518J083"/>
<keyword evidence="4" id="KW-1185">Reference proteome</keyword>
<dbReference type="GO" id="GO:0000160">
    <property type="term" value="P:phosphorelay signal transduction system"/>
    <property type="evidence" value="ECO:0007669"/>
    <property type="project" value="InterPro"/>
</dbReference>
<dbReference type="Gene3D" id="3.40.50.2300">
    <property type="match status" value="1"/>
</dbReference>
<gene>
    <name evidence="3" type="primary">pdtaR_1</name>
    <name evidence="3" type="ORF">Mal33_47740</name>
</gene>
<dbReference type="PANTHER" id="PTHR43228">
    <property type="entry name" value="TWO-COMPONENT RESPONSE REGULATOR"/>
    <property type="match status" value="1"/>
</dbReference>
<dbReference type="PANTHER" id="PTHR43228:SF1">
    <property type="entry name" value="TWO-COMPONENT RESPONSE REGULATOR ARR22"/>
    <property type="match status" value="1"/>
</dbReference>
<dbReference type="Pfam" id="PF00072">
    <property type="entry name" value="Response_reg"/>
    <property type="match status" value="1"/>
</dbReference>
<dbReference type="SMART" id="SM00448">
    <property type="entry name" value="REC"/>
    <property type="match status" value="1"/>
</dbReference>
<proteinExistence type="predicted"/>
<dbReference type="Proteomes" id="UP000316770">
    <property type="component" value="Chromosome"/>
</dbReference>
<evidence type="ECO:0000259" key="2">
    <source>
        <dbReference type="PROSITE" id="PS50110"/>
    </source>
</evidence>
<name>A0A518J083_9BACT</name>
<keyword evidence="1" id="KW-0597">Phosphoprotein</keyword>
<protein>
    <submittedName>
        <fullName evidence="3">Putative transcriptional regulatory protein pdtaR</fullName>
    </submittedName>
</protein>
<dbReference type="InterPro" id="IPR052048">
    <property type="entry name" value="ST_Response_Regulator"/>
</dbReference>
<evidence type="ECO:0000313" key="3">
    <source>
        <dbReference type="EMBL" id="QDV58749.1"/>
    </source>
</evidence>
<sequence length="120" mass="13374">MTKVLRIVVADDEPEIRDYFRRILPRFGYEVVGIAENGRELVDLCQQKQPDLVITDIMMSELCGLDAIAEIRKTQHVPVIVVSSNDKPKSDSCGCVDEFLVKPIRSSDLQAAIARVQSAS</sequence>
<dbReference type="PROSITE" id="PS50110">
    <property type="entry name" value="RESPONSE_REGULATORY"/>
    <property type="match status" value="1"/>
</dbReference>
<dbReference type="EMBL" id="CP036318">
    <property type="protein sequence ID" value="QDV58749.1"/>
    <property type="molecule type" value="Genomic_DNA"/>
</dbReference>
<dbReference type="SUPFAM" id="SSF52172">
    <property type="entry name" value="CheY-like"/>
    <property type="match status" value="1"/>
</dbReference>
<organism evidence="3 4">
    <name type="scientific">Rosistilla oblonga</name>
    <dbReference type="NCBI Taxonomy" id="2527990"/>
    <lineage>
        <taxon>Bacteria</taxon>
        <taxon>Pseudomonadati</taxon>
        <taxon>Planctomycetota</taxon>
        <taxon>Planctomycetia</taxon>
        <taxon>Pirellulales</taxon>
        <taxon>Pirellulaceae</taxon>
        <taxon>Rosistilla</taxon>
    </lineage>
</organism>
<dbReference type="InterPro" id="IPR001789">
    <property type="entry name" value="Sig_transdc_resp-reg_receiver"/>
</dbReference>
<dbReference type="RefSeq" id="WP_145289399.1">
    <property type="nucleotide sequence ID" value="NZ_CP036318.1"/>
</dbReference>